<evidence type="ECO:0000313" key="3">
    <source>
        <dbReference type="Proteomes" id="UP001174934"/>
    </source>
</evidence>
<dbReference type="SUPFAM" id="SSF51316">
    <property type="entry name" value="Mss4-like"/>
    <property type="match status" value="1"/>
</dbReference>
<dbReference type="Proteomes" id="UP001174934">
    <property type="component" value="Unassembled WGS sequence"/>
</dbReference>
<evidence type="ECO:0000256" key="1">
    <source>
        <dbReference type="SAM" id="MobiDB-lite"/>
    </source>
</evidence>
<name>A0AA40C9T9_9PEZI</name>
<dbReference type="Gene3D" id="2.170.150.70">
    <property type="match status" value="1"/>
</dbReference>
<dbReference type="InterPro" id="IPR011057">
    <property type="entry name" value="Mss4-like_sf"/>
</dbReference>
<comment type="caution">
    <text evidence="2">The sequence shown here is derived from an EMBL/GenBank/DDBJ whole genome shotgun (WGS) entry which is preliminary data.</text>
</comment>
<gene>
    <name evidence="2" type="ORF">B0T17DRAFT_200642</name>
</gene>
<feature type="region of interest" description="Disordered" evidence="1">
    <location>
        <begin position="130"/>
        <end position="163"/>
    </location>
</feature>
<dbReference type="AlphaFoldDB" id="A0AA40C9T9"/>
<reference evidence="2" key="1">
    <citation type="submission" date="2023-06" db="EMBL/GenBank/DDBJ databases">
        <title>Genome-scale phylogeny and comparative genomics of the fungal order Sordariales.</title>
        <authorList>
            <consortium name="Lawrence Berkeley National Laboratory"/>
            <person name="Hensen N."/>
            <person name="Bonometti L."/>
            <person name="Westerberg I."/>
            <person name="Brannstrom I.O."/>
            <person name="Guillou S."/>
            <person name="Cros-Aarteil S."/>
            <person name="Calhoun S."/>
            <person name="Haridas S."/>
            <person name="Kuo A."/>
            <person name="Mondo S."/>
            <person name="Pangilinan J."/>
            <person name="Riley R."/>
            <person name="LaButti K."/>
            <person name="Andreopoulos B."/>
            <person name="Lipzen A."/>
            <person name="Chen C."/>
            <person name="Yanf M."/>
            <person name="Daum C."/>
            <person name="Ng V."/>
            <person name="Clum A."/>
            <person name="Steindorff A."/>
            <person name="Ohm R."/>
            <person name="Martin F."/>
            <person name="Silar P."/>
            <person name="Natvig D."/>
            <person name="Lalanne C."/>
            <person name="Gautier V."/>
            <person name="Ament-velasquez S.L."/>
            <person name="Kruys A."/>
            <person name="Hutchinson M.I."/>
            <person name="Powell A.J."/>
            <person name="Barry K."/>
            <person name="Miller A.N."/>
            <person name="Grigoriev I.V."/>
            <person name="Debuchy R."/>
            <person name="Gladieux P."/>
            <person name="Thoren M.H."/>
            <person name="Johannesson H."/>
        </authorList>
    </citation>
    <scope>NUCLEOTIDE SEQUENCE</scope>
    <source>
        <strain evidence="2">SMH3391-2</strain>
    </source>
</reference>
<organism evidence="2 3">
    <name type="scientific">Bombardia bombarda</name>
    <dbReference type="NCBI Taxonomy" id="252184"/>
    <lineage>
        <taxon>Eukaryota</taxon>
        <taxon>Fungi</taxon>
        <taxon>Dikarya</taxon>
        <taxon>Ascomycota</taxon>
        <taxon>Pezizomycotina</taxon>
        <taxon>Sordariomycetes</taxon>
        <taxon>Sordariomycetidae</taxon>
        <taxon>Sordariales</taxon>
        <taxon>Lasiosphaeriaceae</taxon>
        <taxon>Bombardia</taxon>
    </lineage>
</organism>
<protein>
    <recommendedName>
        <fullName evidence="4">CENP-V/GFA domain-containing protein</fullName>
    </recommendedName>
</protein>
<feature type="region of interest" description="Disordered" evidence="1">
    <location>
        <begin position="231"/>
        <end position="261"/>
    </location>
</feature>
<evidence type="ECO:0000313" key="2">
    <source>
        <dbReference type="EMBL" id="KAK0629839.1"/>
    </source>
</evidence>
<dbReference type="EMBL" id="JAULSR010000002">
    <property type="protein sequence ID" value="KAK0629839.1"/>
    <property type="molecule type" value="Genomic_DNA"/>
</dbReference>
<accession>A0AA40C9T9</accession>
<sequence>MSFQRPLRGGCHCGRNRYIIQFPKDAAQLARVHFNSHPSQHISHTSSPLAAFLRVPLQWYYSTTHAVFPDETSSTIHKVYTSPSEAHAMRHFCSFCGTPLSYWSEQPRSEADYIHLTLGSLAPEDLADLEDLGFLPGSDDETESEAGTEGQNKKPTGDDDISVADDAGAAAEEELVMTLRNKNKNGGRETVGGLPWLDSLMEGSRLGRLRRATKGQRQSGPVKVEWEIVEWTEGDDDESQSPRNGKRKLAERGDSTSELPV</sequence>
<proteinExistence type="predicted"/>
<keyword evidence="3" id="KW-1185">Reference proteome</keyword>
<evidence type="ECO:0008006" key="4">
    <source>
        <dbReference type="Google" id="ProtNLM"/>
    </source>
</evidence>